<feature type="compositionally biased region" description="Polar residues" evidence="3">
    <location>
        <begin position="827"/>
        <end position="849"/>
    </location>
</feature>
<name>A0A9C6XWP2_FRAOC</name>
<dbReference type="InterPro" id="IPR000331">
    <property type="entry name" value="Rap/Ran_GAP_dom"/>
</dbReference>
<evidence type="ECO:0000313" key="5">
    <source>
        <dbReference type="Proteomes" id="UP000504606"/>
    </source>
</evidence>
<dbReference type="RefSeq" id="XP_052133331.1">
    <property type="nucleotide sequence ID" value="XM_052277371.1"/>
</dbReference>
<feature type="region of interest" description="Disordered" evidence="3">
    <location>
        <begin position="1419"/>
        <end position="1439"/>
    </location>
</feature>
<feature type="region of interest" description="Disordered" evidence="3">
    <location>
        <begin position="767"/>
        <end position="806"/>
    </location>
</feature>
<dbReference type="GO" id="GO:0005096">
    <property type="term" value="F:GTPase activator activity"/>
    <property type="evidence" value="ECO:0007669"/>
    <property type="project" value="UniProtKB-KW"/>
</dbReference>
<dbReference type="PROSITE" id="PS50085">
    <property type="entry name" value="RAPGAP"/>
    <property type="match status" value="1"/>
</dbReference>
<dbReference type="FunFam" id="3.40.50.11210:FF:000001">
    <property type="entry name" value="Ral GTPase-activating protein subunit alpha-1 isoform 1"/>
    <property type="match status" value="1"/>
</dbReference>
<keyword evidence="5" id="KW-1185">Reference proteome</keyword>
<dbReference type="SUPFAM" id="SSF48371">
    <property type="entry name" value="ARM repeat"/>
    <property type="match status" value="1"/>
</dbReference>
<feature type="compositionally biased region" description="Basic and acidic residues" evidence="3">
    <location>
        <begin position="397"/>
        <end position="408"/>
    </location>
</feature>
<dbReference type="Pfam" id="PF02145">
    <property type="entry name" value="Rap_GAP"/>
    <property type="match status" value="1"/>
</dbReference>
<dbReference type="GO" id="GO:0005737">
    <property type="term" value="C:cytoplasm"/>
    <property type="evidence" value="ECO:0007669"/>
    <property type="project" value="TreeGrafter"/>
</dbReference>
<sequence>MFTKKVHADIKKSTLKVQDLKKDSTTRLKHLKIVLENLDVEDARQFFETNFSHIYCIVYDSFIIAETNLRQRDLTFHLVHKAHREELECVLQVLEKALILLPELLGRRWQCHSLTRIMTKLLHPGNSWKLRREAMRYFLLWYQALGDMAPNAIHAMFATLVPGFPSPFPGLGLDSLSKTGTQGSTFHDANQGRVCPVEVLPVFPPQSGEKQPENLSCFFLEAVLEFLVTQVGRIEWRDKLSRQHKCFMFLFERFKQYYLPQIFPDFSPHTSLYKPNLELPSLRKASDSTDERRRFDPMASCRVAFIKWIANFTHAVKKGEAGFTSSVPTNRCVPISSHSQALSQLHSQVQINPLHLSLQSHASSHLSAAQIPQGSSHPSSQAAQPNAQGYSITGNEDAERSPGTELRRVSVSQAGISSSDAVSPDSNQSVSFSQSDSTFSEDPNQSAINLVREVLYSSRDNVNLIHEVYRQAFLLDMSQAAAIRRTIAVYKDWIQMKVDLPPFMLEPLDGHKNEDHHRSNYGHTMEMASNEAVETHRQTRLRNDSYLGAIHRENLLVRAGLQNLLQVFITHAAHVFTLEVTPDFPVLLEEQVEACKRVLNIYRYMVMHTRMEARTWEQLLVVLLQVTSLILSRTPPKRKEETLGGKLAPAIFQTLIVTWIKANLNVVISNRLWDQFLAVLSSLTQWEELIREWAKTLETLTRVLARHVYNLDLLDLPLDRLSEQKAKRRRGGANGNCDNGIVGSYSISNNNRTSNIVSNVDAGRSSAISAPKRLRDRGGTNVKSVPIQTHHDDSEGGPSSFANSDTGAVMFPIATRLGSHRKRMYSSGENALPRSSSETNLSLLKSGQNHQHRSRAPRTESHSHTVVIPVLPPSVEVEVARLLAFPNVKTCPPSRLRKRRSRSMDSLRGVRGGSPLHLYESECATRSPSPAPSSGLESNSFKDSPLQLDMMSGDAASLDVGDGDGRVEQRSVMAGGTERGWLPDVAVVLWRRMLGALGDVNRLADPALHAQVFDYLVDLNDTMVKIRLNQGVSSDNLVTPPPPDLVPPITIIAPWCFQALKLPDSYQKGKLSACRLLCNMTIAPHDIALSRDHITQFYSVLHHGLIGTDQFIMNSIVKFCGPRFFSLQLPGYSLLLLDFIHAANTIVSTSDLRHTPRTEAMSILGALLCLTNNLSSFPVLQPNAVDYSIMSCIDAKDHIVNILLKCGKREPAGLARCIALSSLGIYLYQELSNLPSTDGQRFFHPKMPEAINVLLLALRKCTYRNLSSESASVIKFNHRTVGQVASDIILLLVDHVSTLLDYFPDIPCHIVEVISSTLAQLTPQEGVQMSERDKRLLTSLLFCLGEWVMALPKEVLLSVRPSKSQSSEDSCSLLHKVFKVLIQISGGSTGGCVNTIESHFKPDLLHEFDPSITLDNLKEGTSGGGVGGRRSSAMPPETYAHRQPCGMTVKLAAKMVLMHMLNHVGHFPMAIGAARLSSMVVEHDDVPGLSPDELNVQVFSAPNIQLLVLSSQRLLSLVELPTLAVPGGGVTAGLTTARSQVRLLLRDLSGKACWDASILYCSPEDSTDSSLKCWAPASGNVGAGQSVYPSSPSSVVHRRPLSVPTQTKMEESILASCLVSHTPPQHTLRHRPPHVLPTAQNTAADMDNLDDLLQYIGHTSPECLESLDTPRNLPSAPPPPLFAELEQEVMTCVLNQRFNEQEYLQKHHSHATMLGEWAQRPPHRPPASPFQHCRLLFSQLGFAGWERRSQLNLLSKNEKLLRELRNLDSQRCRETHKIAVIYVAEGQEDKNSVLSNTCGSQAYEDFISGLAWEVELESHTGFLGGLQRNKSTGDTAPYYATSFLEVIFHVATRMPSSSQESLLQKTRHLGNDEVHIVWSEHSRDYRRGIIPTEFCDVLIVIYPLPNKLFRVQVTRKPEVPYFGPLFNEAIVDQRVLPGLVRATAISASRAMRSLLPFYQQYYEDRAKSLDTIVKNHKDATTYEEFTGHVFSPAPGSATFYSNPNRTSGLSYPEREGNSTHSSQLAAALLDSHRNPSPRSSSIGLQDIPLRGGAEHIDALHGISPRPLKKLPLKLNSRASKGLGSSSLTPPDSPTSRKSK</sequence>
<dbReference type="InterPro" id="IPR035974">
    <property type="entry name" value="Rap/Ran-GAP_sf"/>
</dbReference>
<dbReference type="InterPro" id="IPR016024">
    <property type="entry name" value="ARM-type_fold"/>
</dbReference>
<feature type="region of interest" description="Disordered" evidence="3">
    <location>
        <begin position="922"/>
        <end position="947"/>
    </location>
</feature>
<feature type="compositionally biased region" description="Polar residues" evidence="3">
    <location>
        <begin position="410"/>
        <end position="421"/>
    </location>
</feature>
<dbReference type="KEGG" id="foc:113203987"/>
<feature type="compositionally biased region" description="Low complexity" evidence="3">
    <location>
        <begin position="422"/>
        <end position="440"/>
    </location>
</feature>
<dbReference type="Proteomes" id="UP000504606">
    <property type="component" value="Unplaced"/>
</dbReference>
<keyword evidence="2" id="KW-0597">Phosphoprotein</keyword>
<feature type="region of interest" description="Disordered" evidence="3">
    <location>
        <begin position="824"/>
        <end position="863"/>
    </location>
</feature>
<evidence type="ECO:0000256" key="2">
    <source>
        <dbReference type="ARBA" id="ARBA00022553"/>
    </source>
</evidence>
<feature type="region of interest" description="Disordered" evidence="3">
    <location>
        <begin position="1996"/>
        <end position="2023"/>
    </location>
</feature>
<evidence type="ECO:0000259" key="4">
    <source>
        <dbReference type="PROSITE" id="PS50085"/>
    </source>
</evidence>
<dbReference type="PANTHER" id="PTHR10063:SF11">
    <property type="entry name" value="RHO GTPASE-ACTIVATING PROTEIN CG5521-RELATED"/>
    <property type="match status" value="1"/>
</dbReference>
<dbReference type="Gene3D" id="3.40.50.11210">
    <property type="entry name" value="Rap/Ran-GAP"/>
    <property type="match status" value="1"/>
</dbReference>
<dbReference type="PANTHER" id="PTHR10063">
    <property type="entry name" value="TUBERIN"/>
    <property type="match status" value="1"/>
</dbReference>
<evidence type="ECO:0000256" key="1">
    <source>
        <dbReference type="ARBA" id="ARBA00022468"/>
    </source>
</evidence>
<evidence type="ECO:0000313" key="6">
    <source>
        <dbReference type="RefSeq" id="XP_052133331.1"/>
    </source>
</evidence>
<protein>
    <submittedName>
        <fullName evidence="6">Probable Rho GTPase-activating protein CG5521 isoform X1</fullName>
    </submittedName>
</protein>
<dbReference type="Pfam" id="PF20412">
    <property type="entry name" value="RALGAPB_N"/>
    <property type="match status" value="1"/>
</dbReference>
<dbReference type="GO" id="GO:0005634">
    <property type="term" value="C:nucleus"/>
    <property type="evidence" value="ECO:0007669"/>
    <property type="project" value="InterPro"/>
</dbReference>
<reference evidence="6" key="1">
    <citation type="submission" date="2025-08" db="UniProtKB">
        <authorList>
            <consortium name="RefSeq"/>
        </authorList>
    </citation>
    <scope>IDENTIFICATION</scope>
    <source>
        <tissue evidence="6">Whole organism</tissue>
    </source>
</reference>
<organism evidence="5 6">
    <name type="scientific">Frankliniella occidentalis</name>
    <name type="common">Western flower thrips</name>
    <name type="synonym">Euthrips occidentalis</name>
    <dbReference type="NCBI Taxonomy" id="133901"/>
    <lineage>
        <taxon>Eukaryota</taxon>
        <taxon>Metazoa</taxon>
        <taxon>Ecdysozoa</taxon>
        <taxon>Arthropoda</taxon>
        <taxon>Hexapoda</taxon>
        <taxon>Insecta</taxon>
        <taxon>Pterygota</taxon>
        <taxon>Neoptera</taxon>
        <taxon>Paraneoptera</taxon>
        <taxon>Thysanoptera</taxon>
        <taxon>Terebrantia</taxon>
        <taxon>Thripoidea</taxon>
        <taxon>Thripidae</taxon>
        <taxon>Frankliniella</taxon>
    </lineage>
</organism>
<feature type="region of interest" description="Disordered" evidence="3">
    <location>
        <begin position="365"/>
        <end position="444"/>
    </location>
</feature>
<dbReference type="GO" id="GO:0051056">
    <property type="term" value="P:regulation of small GTPase mediated signal transduction"/>
    <property type="evidence" value="ECO:0007669"/>
    <property type="project" value="InterPro"/>
</dbReference>
<feature type="domain" description="Rap-GAP" evidence="4">
    <location>
        <begin position="1764"/>
        <end position="1972"/>
    </location>
</feature>
<dbReference type="SUPFAM" id="SSF111347">
    <property type="entry name" value="Rap/Ran-GAP"/>
    <property type="match status" value="1"/>
</dbReference>
<dbReference type="GeneID" id="113203987"/>
<dbReference type="InterPro" id="IPR027107">
    <property type="entry name" value="Tuberin/Ral-act_asu"/>
</dbReference>
<feature type="compositionally biased region" description="Polar residues" evidence="3">
    <location>
        <begin position="1998"/>
        <end position="2009"/>
    </location>
</feature>
<dbReference type="OrthoDB" id="19311at2759"/>
<feature type="compositionally biased region" description="Low complexity" evidence="3">
    <location>
        <begin position="2081"/>
        <end position="2099"/>
    </location>
</feature>
<accession>A0A9C6XWP2</accession>
<dbReference type="InterPro" id="IPR046859">
    <property type="entry name" value="RGPA/RALGAPB_N"/>
</dbReference>
<evidence type="ECO:0000256" key="3">
    <source>
        <dbReference type="SAM" id="MobiDB-lite"/>
    </source>
</evidence>
<proteinExistence type="predicted"/>
<keyword evidence="1" id="KW-0343">GTPase activation</keyword>
<feature type="region of interest" description="Disordered" evidence="3">
    <location>
        <begin position="2060"/>
        <end position="2099"/>
    </location>
</feature>
<feature type="compositionally biased region" description="Polar residues" evidence="3">
    <location>
        <begin position="372"/>
        <end position="394"/>
    </location>
</feature>
<gene>
    <name evidence="6" type="primary">LOC113203987</name>
</gene>